<evidence type="ECO:0000313" key="2">
    <source>
        <dbReference type="EMBL" id="MCZ8371372.1"/>
    </source>
</evidence>
<protein>
    <recommendedName>
        <fullName evidence="1">Exodeoxyribonuclease X-like C-terminal domain-containing protein</fullName>
    </recommendedName>
</protein>
<reference evidence="2" key="1">
    <citation type="submission" date="2022-12" db="EMBL/GenBank/DDBJ databases">
        <title>Phocaeicola acetigenes sp. nov., isolated feces from a healthy human.</title>
        <authorList>
            <person name="Do H."/>
            <person name="Ha Y.B."/>
            <person name="Kim J.-S."/>
            <person name="Suh M.K."/>
            <person name="Kim H.S."/>
            <person name="Lee J.-S."/>
        </authorList>
    </citation>
    <scope>NUCLEOTIDE SEQUENCE</scope>
    <source>
        <strain evidence="2">KGMB11183</strain>
    </source>
</reference>
<evidence type="ECO:0000313" key="3">
    <source>
        <dbReference type="Proteomes" id="UP001141933"/>
    </source>
</evidence>
<dbReference type="EMBL" id="JAPZVM010000001">
    <property type="protein sequence ID" value="MCZ8371372.1"/>
    <property type="molecule type" value="Genomic_DNA"/>
</dbReference>
<organism evidence="2 3">
    <name type="scientific">Phocaeicola acetigenes</name>
    <dbReference type="NCBI Taxonomy" id="3016083"/>
    <lineage>
        <taxon>Bacteria</taxon>
        <taxon>Pseudomonadati</taxon>
        <taxon>Bacteroidota</taxon>
        <taxon>Bacteroidia</taxon>
        <taxon>Bacteroidales</taxon>
        <taxon>Bacteroidaceae</taxon>
        <taxon>Phocaeicola</taxon>
    </lineage>
</organism>
<comment type="caution">
    <text evidence="2">The sequence shown here is derived from an EMBL/GenBank/DDBJ whole genome shotgun (WGS) entry which is preliminary data.</text>
</comment>
<dbReference type="InterPro" id="IPR046768">
    <property type="entry name" value="ExoX-like_C"/>
</dbReference>
<dbReference type="Pfam" id="PF20600">
    <property type="entry name" value="ExoX-like_C"/>
    <property type="match status" value="1"/>
</dbReference>
<keyword evidence="3" id="KW-1185">Reference proteome</keyword>
<gene>
    <name evidence="2" type="ORF">O6P32_01435</name>
</gene>
<evidence type="ECO:0000259" key="1">
    <source>
        <dbReference type="Pfam" id="PF20600"/>
    </source>
</evidence>
<name>A0ABT4PE92_9BACT</name>
<sequence length="276" mass="31999">MNNSPVFYQLPPELIAGIQTKIDSFNQGRTVQNGKYAISTATPYRPYYALWRLFSDNSTPLFIRTLAMTFDVAAERAFTLLQNCNVKVEIVDNSYFEAYYGLTDDLMPFGKYRGKRLAEIYYIDPSYVLWLANKFEVSTKRYERIVELAKQFSTVHFELTAQKRKISSVSRFVGQIGETLREQYLTVLNVRLQVDRYKPDFYVDQQVLAADRDGNRFTLLIKAKGKSMSPEILSCYTRKISIQEVLHLASAKIMSHYESRGVQYTRLGYVKLVNQK</sequence>
<dbReference type="RefSeq" id="WP_178266833.1">
    <property type="nucleotide sequence ID" value="NZ_JAPZVM010000001.1"/>
</dbReference>
<dbReference type="Proteomes" id="UP001141933">
    <property type="component" value="Unassembled WGS sequence"/>
</dbReference>
<proteinExistence type="predicted"/>
<feature type="domain" description="Exodeoxyribonuclease X-like C-terminal" evidence="1">
    <location>
        <begin position="109"/>
        <end position="134"/>
    </location>
</feature>
<accession>A0ABT4PE92</accession>